<organism evidence="1 2">
    <name type="scientific">Phialocephala subalpina</name>
    <dbReference type="NCBI Taxonomy" id="576137"/>
    <lineage>
        <taxon>Eukaryota</taxon>
        <taxon>Fungi</taxon>
        <taxon>Dikarya</taxon>
        <taxon>Ascomycota</taxon>
        <taxon>Pezizomycotina</taxon>
        <taxon>Leotiomycetes</taxon>
        <taxon>Helotiales</taxon>
        <taxon>Mollisiaceae</taxon>
        <taxon>Phialocephala</taxon>
        <taxon>Phialocephala fortinii species complex</taxon>
    </lineage>
</organism>
<reference evidence="1 2" key="1">
    <citation type="submission" date="2016-03" db="EMBL/GenBank/DDBJ databases">
        <authorList>
            <person name="Ploux O."/>
        </authorList>
    </citation>
    <scope>NUCLEOTIDE SEQUENCE [LARGE SCALE GENOMIC DNA]</scope>
    <source>
        <strain evidence="1 2">UAMH 11012</strain>
    </source>
</reference>
<sequence>MDDDRRTKIATALQQYRETVSQHNFILMRLVIEGVEAQAVPPNWSQEGADRLRIKELQDHYISSIPENITLPRDLLNDDVRADVISHCDLDGVLNLPVNLNERQEYFVGIRANIPESVEVAEFPPPDLEYLCTLVSAVTGPGLARYRERRQTDFISSIEEYGLEYMTEYVIVPNQDNEEGGGDSHLMGLWEDWKIAVAFKIGAGPQDSEWGGSYALYCRREDGEEWKWRYGVHDGDWHSDVYDSVEEFLGFYAHFNEQTEENVRKEIECLNKNRVLGVVKIDPSKSG</sequence>
<name>A0A1L7XVV1_9HELO</name>
<proteinExistence type="predicted"/>
<evidence type="ECO:0000313" key="2">
    <source>
        <dbReference type="Proteomes" id="UP000184330"/>
    </source>
</evidence>
<accession>A0A1L7XVV1</accession>
<dbReference type="AlphaFoldDB" id="A0A1L7XVV1"/>
<dbReference type="EMBL" id="FJOG01000066">
    <property type="protein sequence ID" value="CZR69156.1"/>
    <property type="molecule type" value="Genomic_DNA"/>
</dbReference>
<evidence type="ECO:0000313" key="1">
    <source>
        <dbReference type="EMBL" id="CZR69156.1"/>
    </source>
</evidence>
<dbReference type="Proteomes" id="UP000184330">
    <property type="component" value="Unassembled WGS sequence"/>
</dbReference>
<keyword evidence="2" id="KW-1185">Reference proteome</keyword>
<protein>
    <submittedName>
        <fullName evidence="1">Uncharacterized protein</fullName>
    </submittedName>
</protein>
<gene>
    <name evidence="1" type="ORF">PAC_19056</name>
</gene>
<dbReference type="OrthoDB" id="5140754at2759"/>